<evidence type="ECO:0000256" key="7">
    <source>
        <dbReference type="PROSITE-ProRule" id="PRU01360"/>
    </source>
</evidence>
<evidence type="ECO:0000256" key="2">
    <source>
        <dbReference type="ARBA" id="ARBA00022448"/>
    </source>
</evidence>
<dbReference type="FunFam" id="2.170.130.10:FF:000008">
    <property type="entry name" value="SusC/RagA family TonB-linked outer membrane protein"/>
    <property type="match status" value="1"/>
</dbReference>
<protein>
    <submittedName>
        <fullName evidence="10">TonB-linked outer membrane protein, SusC/RagA family</fullName>
    </submittedName>
</protein>
<dbReference type="FunFam" id="2.60.40.1120:FF:000003">
    <property type="entry name" value="Outer membrane protein Omp121"/>
    <property type="match status" value="1"/>
</dbReference>
<dbReference type="Proteomes" id="UP000184543">
    <property type="component" value="Unassembled WGS sequence"/>
</dbReference>
<dbReference type="RefSeq" id="WP_072988590.1">
    <property type="nucleotide sequence ID" value="NZ_FQYU01000001.1"/>
</dbReference>
<dbReference type="PROSITE" id="PS52016">
    <property type="entry name" value="TONB_DEPENDENT_REC_3"/>
    <property type="match status" value="1"/>
</dbReference>
<dbReference type="NCBIfam" id="TIGR04057">
    <property type="entry name" value="SusC_RagA_signa"/>
    <property type="match status" value="1"/>
</dbReference>
<evidence type="ECO:0000256" key="1">
    <source>
        <dbReference type="ARBA" id="ARBA00004571"/>
    </source>
</evidence>
<name>A0A1M6CBM9_9FLAO</name>
<dbReference type="InterPro" id="IPR008969">
    <property type="entry name" value="CarboxyPept-like_regulatory"/>
</dbReference>
<evidence type="ECO:0000313" key="11">
    <source>
        <dbReference type="Proteomes" id="UP000184543"/>
    </source>
</evidence>
<dbReference type="Gene3D" id="2.170.130.10">
    <property type="entry name" value="TonB-dependent receptor, plug domain"/>
    <property type="match status" value="1"/>
</dbReference>
<dbReference type="InterPro" id="IPR012910">
    <property type="entry name" value="Plug_dom"/>
</dbReference>
<dbReference type="PROSITE" id="PS00018">
    <property type="entry name" value="EF_HAND_1"/>
    <property type="match status" value="1"/>
</dbReference>
<keyword evidence="2 7" id="KW-0813">Transport</keyword>
<keyword evidence="5 7" id="KW-0472">Membrane</keyword>
<dbReference type="InterPro" id="IPR037066">
    <property type="entry name" value="Plug_dom_sf"/>
</dbReference>
<evidence type="ECO:0000256" key="3">
    <source>
        <dbReference type="ARBA" id="ARBA00022452"/>
    </source>
</evidence>
<accession>A0A1M6CBM9</accession>
<proteinExistence type="inferred from homology"/>
<dbReference type="Gene3D" id="2.40.170.20">
    <property type="entry name" value="TonB-dependent receptor, beta-barrel domain"/>
    <property type="match status" value="1"/>
</dbReference>
<keyword evidence="4 7" id="KW-0812">Transmembrane</keyword>
<dbReference type="InterPro" id="IPR018247">
    <property type="entry name" value="EF_Hand_1_Ca_BS"/>
</dbReference>
<keyword evidence="3 7" id="KW-1134">Transmembrane beta strand</keyword>
<dbReference type="InterPro" id="IPR023997">
    <property type="entry name" value="TonB-dep_OMP_SusC/RagA_CS"/>
</dbReference>
<dbReference type="InterPro" id="IPR036942">
    <property type="entry name" value="Beta-barrel_TonB_sf"/>
</dbReference>
<dbReference type="SUPFAM" id="SSF49464">
    <property type="entry name" value="Carboxypeptidase regulatory domain-like"/>
    <property type="match status" value="1"/>
</dbReference>
<dbReference type="InterPro" id="IPR039426">
    <property type="entry name" value="TonB-dep_rcpt-like"/>
</dbReference>
<dbReference type="Pfam" id="PF13715">
    <property type="entry name" value="CarbopepD_reg_2"/>
    <property type="match status" value="1"/>
</dbReference>
<feature type="domain" description="TonB-dependent receptor plug" evidence="9">
    <location>
        <begin position="117"/>
        <end position="223"/>
    </location>
</feature>
<dbReference type="OrthoDB" id="9768177at2"/>
<gene>
    <name evidence="10" type="ORF">SAMN04488513_101711</name>
</gene>
<dbReference type="Gene3D" id="2.60.40.1120">
    <property type="entry name" value="Carboxypeptidase-like, regulatory domain"/>
    <property type="match status" value="1"/>
</dbReference>
<dbReference type="InterPro" id="IPR023996">
    <property type="entry name" value="TonB-dep_OMP_SusC/RagA"/>
</dbReference>
<evidence type="ECO:0000259" key="9">
    <source>
        <dbReference type="Pfam" id="PF07715"/>
    </source>
</evidence>
<feature type="chain" id="PRO_5013110461" evidence="8">
    <location>
        <begin position="24"/>
        <end position="1098"/>
    </location>
</feature>
<dbReference type="STRING" id="192903.SAMN04488513_101711"/>
<evidence type="ECO:0000313" key="10">
    <source>
        <dbReference type="EMBL" id="SHI58419.1"/>
    </source>
</evidence>
<organism evidence="10 11">
    <name type="scientific">Pseudozobellia thermophila</name>
    <dbReference type="NCBI Taxonomy" id="192903"/>
    <lineage>
        <taxon>Bacteria</taxon>
        <taxon>Pseudomonadati</taxon>
        <taxon>Bacteroidota</taxon>
        <taxon>Flavobacteriia</taxon>
        <taxon>Flavobacteriales</taxon>
        <taxon>Flavobacteriaceae</taxon>
        <taxon>Pseudozobellia</taxon>
    </lineage>
</organism>
<reference evidence="11" key="1">
    <citation type="submission" date="2016-11" db="EMBL/GenBank/DDBJ databases">
        <authorList>
            <person name="Varghese N."/>
            <person name="Submissions S."/>
        </authorList>
    </citation>
    <scope>NUCLEOTIDE SEQUENCE [LARGE SCALE GENOMIC DNA]</scope>
    <source>
        <strain evidence="11">DSM 19858</strain>
    </source>
</reference>
<keyword evidence="8" id="KW-0732">Signal</keyword>
<dbReference type="GO" id="GO:0009279">
    <property type="term" value="C:cell outer membrane"/>
    <property type="evidence" value="ECO:0007669"/>
    <property type="project" value="UniProtKB-SubCell"/>
</dbReference>
<comment type="subcellular location">
    <subcellularLocation>
        <location evidence="1 7">Cell outer membrane</location>
        <topology evidence="1 7">Multi-pass membrane protein</topology>
    </subcellularLocation>
</comment>
<evidence type="ECO:0000256" key="4">
    <source>
        <dbReference type="ARBA" id="ARBA00022692"/>
    </source>
</evidence>
<dbReference type="Pfam" id="PF07715">
    <property type="entry name" value="Plug"/>
    <property type="match status" value="1"/>
</dbReference>
<keyword evidence="11" id="KW-1185">Reference proteome</keyword>
<evidence type="ECO:0000256" key="8">
    <source>
        <dbReference type="SAM" id="SignalP"/>
    </source>
</evidence>
<dbReference type="SUPFAM" id="SSF56935">
    <property type="entry name" value="Porins"/>
    <property type="match status" value="1"/>
</dbReference>
<dbReference type="NCBIfam" id="TIGR04056">
    <property type="entry name" value="OMP_RagA_SusC"/>
    <property type="match status" value="1"/>
</dbReference>
<dbReference type="AlphaFoldDB" id="A0A1M6CBM9"/>
<comment type="similarity">
    <text evidence="7">Belongs to the TonB-dependent receptor family.</text>
</comment>
<dbReference type="EMBL" id="FQYU01000001">
    <property type="protein sequence ID" value="SHI58419.1"/>
    <property type="molecule type" value="Genomic_DNA"/>
</dbReference>
<feature type="signal peptide" evidence="8">
    <location>
        <begin position="1"/>
        <end position="23"/>
    </location>
</feature>
<evidence type="ECO:0000256" key="6">
    <source>
        <dbReference type="ARBA" id="ARBA00023237"/>
    </source>
</evidence>
<keyword evidence="6 7" id="KW-0998">Cell outer membrane</keyword>
<evidence type="ECO:0000256" key="5">
    <source>
        <dbReference type="ARBA" id="ARBA00023136"/>
    </source>
</evidence>
<sequence length="1098" mass="120527">MRQFLKVLLVFTNCFLIVSLASAQSRNEVTGTVTDESGVPLAGVSVIIKNTTNGTATDFDGNFSIDAAPSDVLSFSYIGYKPLEINVGQQSNIIVTMEENASVLDEVVVVGYGTSTRRDVTGSIASVSGAEIAEVPVADAAQALQGKLAGVSVTTQDGRPGADVSIKVRGGGSISQSNQPLFIVDGFPVSSISNIPGNQIKSIDVLKDASSTAIYGARGANGVIIVTTKGGKIGKTTVSYDGYTQYSYIPEYIPVMDSYDYILFNWAYGSAIGDQYADAWEKLWKIGRYEGSNTAGIDYYKNVNSRDFTKELYNSAISQNHNINISSGNENTRYLLSLNHIDQEGNKVRSFYKRTNLQLKLDQKINDKLDLSLNTRFSQVQNGNNDGNSNAYWFRPVDTADILGDSDVTSNTQLGDYNRVLQDTFNPVSLLNDSDDETKSRSLVLNTALTWKVLNGLTAKADLGLSSNWGSEKEWTGAYVNNYFTGDGEQTFGGDARVRSSQGWNLRLVNTLNYEVQGLGENHDLSFLAGMEIADSGSEYVEAVGVRYPKAYDSERAWANMRDSNSDFPDLNFYRTYVAPANRLQSYFGRANYSLLDKYLLTATFRADGSSRFAPSNRWGYFPAAAFAWRISEESFLQDAGWLDDLKLRLSYGSVGSDAISAELWKQSWASQKGTYSINEQLQPQYRPASSLIANENLKWETTITRNIGLDFTLFSNRLSGTVEVYKNTVKDLLLVTPVSDLTGFQFTQDNIGSTSNKGIEISLSGGLVDTEDFTLNGSINFNLNRGNVDELDEGINGEYKSQFGGVRHAPGSGDYYLTVGEPVGLYRGWEHDGWYTTDDFNYDPATQIYTLKESIPDYASGLLPNIYGTFSNKPGDQTAYPGVQKVKDSNGDGTIDEEDLGVIGNANPVHTGGFSFSGNYKAFDFGLNFVWSYGNDIYNATHVEAYLGNKEAGLFRNRFQELAGHYKIYDVVDGQLTPVVDPDALDALNANATTFLPYPESSINTTFGIEDGSFLRLNTLTLGYTVPNSGNIGLNKLRIYGSVFNVFTLTSYSGFDPEVNVNPDPDPDSGRYYPTPGLDYGSYPRPRTFTLGVNIEF</sequence>